<protein>
    <submittedName>
        <fullName evidence="1">DUF4855 domain-containing protein</fullName>
    </submittedName>
</protein>
<evidence type="ECO:0000313" key="2">
    <source>
        <dbReference type="Proteomes" id="UP001596250"/>
    </source>
</evidence>
<dbReference type="RefSeq" id="WP_379894815.1">
    <property type="nucleotide sequence ID" value="NZ_CBCSCT010000041.1"/>
</dbReference>
<dbReference type="Proteomes" id="UP001596250">
    <property type="component" value="Unassembled WGS sequence"/>
</dbReference>
<comment type="caution">
    <text evidence="1">The sequence shown here is derived from an EMBL/GenBank/DDBJ whole genome shotgun (WGS) entry which is preliminary data.</text>
</comment>
<evidence type="ECO:0000313" key="1">
    <source>
        <dbReference type="EMBL" id="MFC5987436.1"/>
    </source>
</evidence>
<keyword evidence="2" id="KW-1185">Reference proteome</keyword>
<organism evidence="1 2">
    <name type="scientific">Marinicrinis lubricantis</name>
    <dbReference type="NCBI Taxonomy" id="2086470"/>
    <lineage>
        <taxon>Bacteria</taxon>
        <taxon>Bacillati</taxon>
        <taxon>Bacillota</taxon>
        <taxon>Bacilli</taxon>
        <taxon>Bacillales</taxon>
        <taxon>Paenibacillaceae</taxon>
    </lineage>
</organism>
<gene>
    <name evidence="1" type="ORF">ACFPXP_13585</name>
</gene>
<accession>A0ABW1IQU5</accession>
<proteinExistence type="predicted"/>
<name>A0ABW1IQU5_9BACL</name>
<sequence length="334" mass="38129">MGLLTAESLGVNNHIAYCSYMKSPNSSHLRQWSASDLESYLFYMEGGARKDVLFGGILFEADQSADGVAISPRSIGLGKPSKLHAWEQSLEQLFAPGTQIDALLCLSQSIPSDRYVDIWIALPYPMVLAKEDFGQIQGKTLNFSISQADRLEAVKWWFEQVLKRYRLAEQKYPQQRCRLQGFVWTKSFLDIGDKELICALSPFVKDRVKNWLWLQNYGTTDAIKGKEWGFSGVFTRPTFLQSELRGKQWIKHAVKLSSNYVLGMVLWADQRWSTTQLKELLEAGRDHFQDALQIYDIFTGASSPQLASHPNYQDLYAYIHHQDMNSEDLKGGHQ</sequence>
<dbReference type="Pfam" id="PF16147">
    <property type="entry name" value="DUF4855"/>
    <property type="match status" value="1"/>
</dbReference>
<reference evidence="2" key="1">
    <citation type="journal article" date="2019" name="Int. J. Syst. Evol. Microbiol.">
        <title>The Global Catalogue of Microorganisms (GCM) 10K type strain sequencing project: providing services to taxonomists for standard genome sequencing and annotation.</title>
        <authorList>
            <consortium name="The Broad Institute Genomics Platform"/>
            <consortium name="The Broad Institute Genome Sequencing Center for Infectious Disease"/>
            <person name="Wu L."/>
            <person name="Ma J."/>
        </authorList>
    </citation>
    <scope>NUCLEOTIDE SEQUENCE [LARGE SCALE GENOMIC DNA]</scope>
    <source>
        <strain evidence="2">CCM 8749</strain>
    </source>
</reference>
<dbReference type="EMBL" id="JBHSQV010000162">
    <property type="protein sequence ID" value="MFC5987436.1"/>
    <property type="molecule type" value="Genomic_DNA"/>
</dbReference>
<dbReference type="InterPro" id="IPR032329">
    <property type="entry name" value="DUF4855"/>
</dbReference>